<evidence type="ECO:0000313" key="11">
    <source>
        <dbReference type="EMBL" id="SPQ93538.1"/>
    </source>
</evidence>
<evidence type="ECO:0000313" key="13">
    <source>
        <dbReference type="Proteomes" id="UP000290189"/>
    </source>
</evidence>
<dbReference type="InterPro" id="IPR013083">
    <property type="entry name" value="Znf_RING/FYVE/PHD"/>
</dbReference>
<dbReference type="GO" id="GO:0006281">
    <property type="term" value="P:DNA repair"/>
    <property type="evidence" value="ECO:0007669"/>
    <property type="project" value="TreeGrafter"/>
</dbReference>
<keyword evidence="1" id="KW-0547">Nucleotide-binding</keyword>
<organism evidence="10 12">
    <name type="scientific">Plasmodiophora brassicae</name>
    <name type="common">Clubroot disease agent</name>
    <dbReference type="NCBI Taxonomy" id="37360"/>
    <lineage>
        <taxon>Eukaryota</taxon>
        <taxon>Sar</taxon>
        <taxon>Rhizaria</taxon>
        <taxon>Endomyxa</taxon>
        <taxon>Phytomyxea</taxon>
        <taxon>Plasmodiophorida</taxon>
        <taxon>Plasmodiophoridae</taxon>
        <taxon>Plasmodiophora</taxon>
    </lineage>
</organism>
<dbReference type="InterPro" id="IPR000330">
    <property type="entry name" value="SNF2_N"/>
</dbReference>
<evidence type="ECO:0000256" key="3">
    <source>
        <dbReference type="ARBA" id="ARBA00022806"/>
    </source>
</evidence>
<dbReference type="PROSITE" id="PS51194">
    <property type="entry name" value="HELICASE_CTER"/>
    <property type="match status" value="1"/>
</dbReference>
<evidence type="ECO:0000259" key="8">
    <source>
        <dbReference type="PROSITE" id="PS51192"/>
    </source>
</evidence>
<keyword evidence="11" id="KW-0496">Mitochondrion</keyword>
<dbReference type="GO" id="GO:0005524">
    <property type="term" value="F:ATP binding"/>
    <property type="evidence" value="ECO:0007669"/>
    <property type="project" value="UniProtKB-KW"/>
</dbReference>
<evidence type="ECO:0008006" key="14">
    <source>
        <dbReference type="Google" id="ProtNLM"/>
    </source>
</evidence>
<dbReference type="GO" id="GO:0016787">
    <property type="term" value="F:hydrolase activity"/>
    <property type="evidence" value="ECO:0007669"/>
    <property type="project" value="UniProtKB-KW"/>
</dbReference>
<dbReference type="InterPro" id="IPR049730">
    <property type="entry name" value="SNF2/RAD54-like_C"/>
</dbReference>
<protein>
    <recommendedName>
        <fullName evidence="14">RING-type domain-containing protein</fullName>
    </recommendedName>
</protein>
<name>A0A0G4IL78_PLABS</name>
<dbReference type="GO" id="GO:0004386">
    <property type="term" value="F:helicase activity"/>
    <property type="evidence" value="ECO:0007669"/>
    <property type="project" value="UniProtKB-KW"/>
</dbReference>
<dbReference type="Proteomes" id="UP000039324">
    <property type="component" value="Unassembled WGS sequence"/>
</dbReference>
<dbReference type="InterPro" id="IPR038718">
    <property type="entry name" value="SNF2-like_sf"/>
</dbReference>
<dbReference type="Pfam" id="PF00271">
    <property type="entry name" value="Helicase_C"/>
    <property type="match status" value="1"/>
</dbReference>
<dbReference type="STRING" id="37360.A0A0G4IL78"/>
<dbReference type="OMA" id="QICHERM"/>
<keyword evidence="5" id="KW-0863">Zinc-finger</keyword>
<dbReference type="PANTHER" id="PTHR45626">
    <property type="entry name" value="TRANSCRIPTION TERMINATION FACTOR 2-RELATED"/>
    <property type="match status" value="1"/>
</dbReference>
<evidence type="ECO:0000313" key="10">
    <source>
        <dbReference type="EMBL" id="CEO95914.1"/>
    </source>
</evidence>
<keyword evidence="3" id="KW-0347">Helicase</keyword>
<dbReference type="GO" id="GO:0008094">
    <property type="term" value="F:ATP-dependent activity, acting on DNA"/>
    <property type="evidence" value="ECO:0007669"/>
    <property type="project" value="TreeGrafter"/>
</dbReference>
<feature type="region of interest" description="Disordered" evidence="6">
    <location>
        <begin position="1"/>
        <end position="35"/>
    </location>
</feature>
<evidence type="ECO:0000256" key="5">
    <source>
        <dbReference type="PROSITE-ProRule" id="PRU00175"/>
    </source>
</evidence>
<dbReference type="PANTHER" id="PTHR45626:SF14">
    <property type="entry name" value="ATP-DEPENDENT DNA HELICASE (EUROFUNG)"/>
    <property type="match status" value="1"/>
</dbReference>
<dbReference type="Gene3D" id="3.40.50.300">
    <property type="entry name" value="P-loop containing nucleotide triphosphate hydrolases"/>
    <property type="match status" value="1"/>
</dbReference>
<dbReference type="EMBL" id="OVEO01000001">
    <property type="protein sequence ID" value="SPQ93538.1"/>
    <property type="molecule type" value="Genomic_DNA"/>
</dbReference>
<evidence type="ECO:0000259" key="9">
    <source>
        <dbReference type="PROSITE" id="PS51194"/>
    </source>
</evidence>
<dbReference type="PROSITE" id="PS51192">
    <property type="entry name" value="HELICASE_ATP_BIND_1"/>
    <property type="match status" value="1"/>
</dbReference>
<dbReference type="InterPro" id="IPR027417">
    <property type="entry name" value="P-loop_NTPase"/>
</dbReference>
<reference evidence="11 13" key="2">
    <citation type="submission" date="2018-03" db="EMBL/GenBank/DDBJ databases">
        <authorList>
            <person name="Fogelqvist J."/>
        </authorList>
    </citation>
    <scope>NUCLEOTIDE SEQUENCE [LARGE SCALE GENOMIC DNA]</scope>
</reference>
<reference evidence="10 12" key="1">
    <citation type="submission" date="2015-02" db="EMBL/GenBank/DDBJ databases">
        <authorList>
            <person name="Chooi Y.-H."/>
        </authorList>
    </citation>
    <scope>NUCLEOTIDE SEQUENCE [LARGE SCALE GENOMIC DNA]</scope>
    <source>
        <strain evidence="10">E3</strain>
    </source>
</reference>
<dbReference type="Gene3D" id="3.40.50.10810">
    <property type="entry name" value="Tandem AAA-ATPase domain"/>
    <property type="match status" value="1"/>
</dbReference>
<keyword evidence="2" id="KW-0378">Hydrolase</keyword>
<dbReference type="SUPFAM" id="SSF57850">
    <property type="entry name" value="RING/U-box"/>
    <property type="match status" value="1"/>
</dbReference>
<dbReference type="EMBL" id="CDSF01000046">
    <property type="protein sequence ID" value="CEO95914.1"/>
    <property type="molecule type" value="Genomic_DNA"/>
</dbReference>
<feature type="compositionally biased region" description="Basic residues" evidence="6">
    <location>
        <begin position="1"/>
        <end position="11"/>
    </location>
</feature>
<dbReference type="CDD" id="cd18793">
    <property type="entry name" value="SF2_C_SNF"/>
    <property type="match status" value="1"/>
</dbReference>
<gene>
    <name evidence="10" type="ORF">PBRA_004604</name>
    <name evidence="11" type="ORF">PLBR_LOCUS753</name>
</gene>
<dbReference type="PROSITE" id="PS50089">
    <property type="entry name" value="ZF_RING_2"/>
    <property type="match status" value="1"/>
</dbReference>
<evidence type="ECO:0000256" key="4">
    <source>
        <dbReference type="ARBA" id="ARBA00022840"/>
    </source>
</evidence>
<keyword evidence="5" id="KW-0479">Metal-binding</keyword>
<dbReference type="CDD" id="cd18008">
    <property type="entry name" value="DEXDc_SHPRH-like"/>
    <property type="match status" value="1"/>
</dbReference>
<evidence type="ECO:0000259" key="7">
    <source>
        <dbReference type="PROSITE" id="PS50089"/>
    </source>
</evidence>
<feature type="domain" description="Helicase C-terminal" evidence="9">
    <location>
        <begin position="1259"/>
        <end position="1415"/>
    </location>
</feature>
<sequence>MAAPGGKRRRRRTDDAAGAAPAKTGRGRAKKLRVDEGRIEPVPTTIDMQTNEAIALPEMPFASSAFGERAAHLDPDALVGRLAGSLRMRITPSSDVLSLYATVRASKRRLRSGTIRWNADGDVGSGGKRVLTVAKLLDAVDKGAIRATYAGDDDDARGRHLLWCLCSLTTPERDVYNAPLIRVLINRVDGAESEYEFHVYFTRLVFYLIAFDPLKTVMEALTAPATFVVDPLHKWPTYDACFKSTTSTTDPFTLPALLAAHEDQGYAMTEQPPGLDMQMMDYQLQTLRWMQDRETIPRGLNSMFWEKRRWSDVSGGDADADTFYYMPSTGELRLEAPAVVRGGLLCEEMGLGKTLEVVALILWSKLKGRGASVARNYPGARLYKSQATLIVVPAPLVSQWETEIIKYVQPGVLSVFVHSERIHGRCTVDGKRECPPGSSCIGQARHVANRSAALASAADIVITTYKTLLDDACLQKIAWKRIVLDEMQEIRSSTTELAVACRSLQCDLRWMVSGTPLFSSINDLNGELNFLAVMPFCLNDNDDGFWGARIGRPWAQREPDALKLLHTLLDGIMIRHSKSQTTLSGRALISLPPATKTYVPVSIDDTSNAHVFVVKFVERLAADIFELMRRGRLRQDKSMLGLAKSICIAPALVNGGSGCHHRLNQVDQYLRRLTYAGHHDGDDINVDVGGPFVRVDDIVVMSAEQAMRVLMRTRARTDRDADLVRDASDRQGNYNTGRRYAVRTILDKACEAIGRRRSLQLAERRARSARARCRWRLALEGITSGFYEARCALTSPDESLSLSGKAQAQLKLVRDLVDAEMAVGDNSGAEADYRAVVRAYKDAAPVGWRHRQGDRIWEGRILASGAVRDDDDAVADFIVARHAELVQAVEAGRARDRDVLLAELGDAVHAYADGRPLKQAHPDDDDASAVRLRFTYKDVEVPLAVSPAGETVGRIKRRLVPMLKSATGHSAHVSRLWLFGPGGVVLEDDEHRLSDDSGTGAFRVWLVPGAPRDAPIRRGLLLDLADHVRELTAEIGSTIGQLDCLLPYVQKLLWATQAGLAAEPADAVVEQSGFASLAEIMEGKAPPCSICYQPVQQPTFTRCVHLACADCICTWVQAAPVFVQERNPLDTEKRTACMLCRQPFCASELIRVRVEAPGPDDTPDKTEADCKAVQEEPLPKPAVGGGERCNEDSQPRFSSVITMEELDSIRVHDSHELVAIRDPRFPAITRKVLVQFAHASGVPAAAKPQQSSRSHRSPKVTRLLELLRRNGKAKTVVFTQHVLAVCHLSCVLAEENVDHVTIVRGDSHADLYAAVRRFSVDEECLVLLLHAGMAAAGLTLTAASHVILLEPFDIAGLEAQALNRCHRIGQTRDVSCEVLYLQGTIEERMLAHRRHESQFDRGGNDSASLAVLASQEDGIGSNHMPSEQKLQFLLGIASYDSAPS</sequence>
<proteinExistence type="predicted"/>
<feature type="domain" description="RING-type" evidence="7">
    <location>
        <begin position="1088"/>
        <end position="1141"/>
    </location>
</feature>
<dbReference type="SUPFAM" id="SSF52540">
    <property type="entry name" value="P-loop containing nucleoside triphosphate hydrolases"/>
    <property type="match status" value="2"/>
</dbReference>
<evidence type="ECO:0000256" key="1">
    <source>
        <dbReference type="ARBA" id="ARBA00022741"/>
    </source>
</evidence>
<keyword evidence="12" id="KW-1185">Reference proteome</keyword>
<dbReference type="InterPro" id="IPR014001">
    <property type="entry name" value="Helicase_ATP-bd"/>
</dbReference>
<dbReference type="Proteomes" id="UP000290189">
    <property type="component" value="Unassembled WGS sequence"/>
</dbReference>
<evidence type="ECO:0000313" key="12">
    <source>
        <dbReference type="Proteomes" id="UP000039324"/>
    </source>
</evidence>
<evidence type="ECO:0000256" key="2">
    <source>
        <dbReference type="ARBA" id="ARBA00022801"/>
    </source>
</evidence>
<keyword evidence="4" id="KW-0067">ATP-binding</keyword>
<dbReference type="InterPro" id="IPR001650">
    <property type="entry name" value="Helicase_C-like"/>
</dbReference>
<dbReference type="SMART" id="SM00487">
    <property type="entry name" value="DEXDc"/>
    <property type="match status" value="1"/>
</dbReference>
<dbReference type="Gene3D" id="3.30.40.10">
    <property type="entry name" value="Zinc/RING finger domain, C3HC4 (zinc finger)"/>
    <property type="match status" value="1"/>
</dbReference>
<dbReference type="InterPro" id="IPR050628">
    <property type="entry name" value="SNF2_RAD54_helicase_TF"/>
</dbReference>
<feature type="domain" description="Helicase ATP-binding" evidence="8">
    <location>
        <begin position="334"/>
        <end position="534"/>
    </location>
</feature>
<dbReference type="InterPro" id="IPR001841">
    <property type="entry name" value="Znf_RING"/>
</dbReference>
<keyword evidence="5" id="KW-0862">Zinc</keyword>
<dbReference type="GO" id="GO:0008270">
    <property type="term" value="F:zinc ion binding"/>
    <property type="evidence" value="ECO:0007669"/>
    <property type="project" value="UniProtKB-KW"/>
</dbReference>
<accession>A0A0G4IL78</accession>
<dbReference type="OrthoDB" id="206369at2759"/>
<dbReference type="GO" id="GO:0005634">
    <property type="term" value="C:nucleus"/>
    <property type="evidence" value="ECO:0007669"/>
    <property type="project" value="TreeGrafter"/>
</dbReference>
<geneLocation type="mitochondrion" evidence="11"/>
<evidence type="ECO:0000256" key="6">
    <source>
        <dbReference type="SAM" id="MobiDB-lite"/>
    </source>
</evidence>
<dbReference type="Pfam" id="PF00176">
    <property type="entry name" value="SNF2-rel_dom"/>
    <property type="match status" value="1"/>
</dbReference>